<evidence type="ECO:0000256" key="8">
    <source>
        <dbReference type="ARBA" id="ARBA00076292"/>
    </source>
</evidence>
<comment type="pathway">
    <text evidence="5">Cofactor biosynthesis; coenzyme A biosynthesis; CoA from (R)-pantothenate: step 5/5.</text>
</comment>
<dbReference type="GO" id="GO:0005524">
    <property type="term" value="F:ATP binding"/>
    <property type="evidence" value="ECO:0007669"/>
    <property type="project" value="UniProtKB-KW"/>
</dbReference>
<evidence type="ECO:0000256" key="3">
    <source>
        <dbReference type="ARBA" id="ARBA00022840"/>
    </source>
</evidence>
<sequence>MSISGMSSGIGIITSTLQFLFLCHVTALTLILSSTLQITNHQLLSSSQSNWLHAYGDAFGRGHCPSQNDTQIGLGGRLIRRKRRKQFSLIPDKAMEPTDILDLGAPLLSQQDGHSSRLYQKFQATVDDDMVATMAGFWGWQNITPNNGSNKGIELSKKLIQETKAIRKLVREVIYLDTLGVEVWRSYRKNPRVRKWLGLNIPIKDTICFLRKGLWCDNDSILVTSLEREVPLDVRNRKSTASNLFKANGVPIVDADIVARNILKKGTDGWKKVVEAFGEGIVQPNGEVDRPKLGQIVFSDPTKRQLLNRILAPYIANGILWEVLKLWLKGCKVIVLDIPLLFEAKMDKWTKPIIVIWVDHETQLQRLMARDGVSHEEATNKINAQMPLDLKRNKADIVIDNTGSLDDLNEQFQKVLSVITKPLTWSEFMLSRQGAFSVLALVAIGVLVHKMLTPTAKL</sequence>
<comment type="similarity">
    <text evidence="1">Belongs to the CoaE family.</text>
</comment>
<accession>A0AAD3SDL7</accession>
<dbReference type="HAMAP" id="MF_00376">
    <property type="entry name" value="Dephospho_CoA_kinase"/>
    <property type="match status" value="1"/>
</dbReference>
<dbReference type="Proteomes" id="UP001279734">
    <property type="component" value="Unassembled WGS sequence"/>
</dbReference>
<dbReference type="SUPFAM" id="SSF52540">
    <property type="entry name" value="P-loop containing nucleoside triphosphate hydrolases"/>
    <property type="match status" value="1"/>
</dbReference>
<evidence type="ECO:0000256" key="7">
    <source>
        <dbReference type="ARBA" id="ARBA00069592"/>
    </source>
</evidence>
<evidence type="ECO:0000313" key="10">
    <source>
        <dbReference type="EMBL" id="GMH08734.1"/>
    </source>
</evidence>
<dbReference type="PANTHER" id="PTHR10695">
    <property type="entry name" value="DEPHOSPHO-COA KINASE-RELATED"/>
    <property type="match status" value="1"/>
</dbReference>
<keyword evidence="9" id="KW-1133">Transmembrane helix</keyword>
<evidence type="ECO:0000256" key="5">
    <source>
        <dbReference type="ARBA" id="ARBA00060696"/>
    </source>
</evidence>
<dbReference type="Pfam" id="PF01121">
    <property type="entry name" value="CoaE"/>
    <property type="match status" value="1"/>
</dbReference>
<dbReference type="EMBL" id="BSYO01000008">
    <property type="protein sequence ID" value="GMH08734.1"/>
    <property type="molecule type" value="Genomic_DNA"/>
</dbReference>
<reference evidence="10" key="1">
    <citation type="submission" date="2023-05" db="EMBL/GenBank/DDBJ databases">
        <title>Nepenthes gracilis genome sequencing.</title>
        <authorList>
            <person name="Fukushima K."/>
        </authorList>
    </citation>
    <scope>NUCLEOTIDE SEQUENCE</scope>
    <source>
        <strain evidence="10">SING2019-196</strain>
    </source>
</reference>
<dbReference type="Gene3D" id="3.40.50.300">
    <property type="entry name" value="P-loop containing nucleotide triphosphate hydrolases"/>
    <property type="match status" value="1"/>
</dbReference>
<evidence type="ECO:0000256" key="4">
    <source>
        <dbReference type="ARBA" id="ARBA00055723"/>
    </source>
</evidence>
<name>A0AAD3SDL7_NEPGR</name>
<keyword evidence="9" id="KW-0812">Transmembrane</keyword>
<dbReference type="FunFam" id="3.40.50.300:FF:000485">
    <property type="entry name" value="Dephospho-CoA kinase CAB5"/>
    <property type="match status" value="1"/>
</dbReference>
<dbReference type="PANTHER" id="PTHR10695:SF46">
    <property type="entry name" value="BIFUNCTIONAL COENZYME A SYNTHASE-RELATED"/>
    <property type="match status" value="1"/>
</dbReference>
<dbReference type="AlphaFoldDB" id="A0AAD3SDL7"/>
<dbReference type="PROSITE" id="PS51219">
    <property type="entry name" value="DPCK"/>
    <property type="match status" value="1"/>
</dbReference>
<keyword evidence="2" id="KW-0547">Nucleotide-binding</keyword>
<comment type="caution">
    <text evidence="10">The sequence shown here is derived from an EMBL/GenBank/DDBJ whole genome shotgun (WGS) entry which is preliminary data.</text>
</comment>
<dbReference type="GO" id="GO:0005737">
    <property type="term" value="C:cytoplasm"/>
    <property type="evidence" value="ECO:0007669"/>
    <property type="project" value="UniProtKB-ARBA"/>
</dbReference>
<keyword evidence="3" id="KW-0067">ATP-binding</keyword>
<keyword evidence="11" id="KW-1185">Reference proteome</keyword>
<feature type="transmembrane region" description="Helical" evidence="9">
    <location>
        <begin position="434"/>
        <end position="452"/>
    </location>
</feature>
<keyword evidence="9" id="KW-0472">Membrane</keyword>
<dbReference type="CDD" id="cd02022">
    <property type="entry name" value="DPCK"/>
    <property type="match status" value="1"/>
</dbReference>
<proteinExistence type="inferred from homology"/>
<evidence type="ECO:0000256" key="6">
    <source>
        <dbReference type="ARBA" id="ARBA00066359"/>
    </source>
</evidence>
<evidence type="ECO:0000256" key="1">
    <source>
        <dbReference type="ARBA" id="ARBA00009018"/>
    </source>
</evidence>
<dbReference type="GO" id="GO:0015937">
    <property type="term" value="P:coenzyme A biosynthetic process"/>
    <property type="evidence" value="ECO:0007669"/>
    <property type="project" value="InterPro"/>
</dbReference>
<dbReference type="InterPro" id="IPR001977">
    <property type="entry name" value="Depp_CoAkinase"/>
</dbReference>
<comment type="function">
    <text evidence="4">Catalyzes the phosphorylation of the 3'-hydroxyl group of dephosphocoenzyme A to form coenzyme A.</text>
</comment>
<evidence type="ECO:0000256" key="9">
    <source>
        <dbReference type="SAM" id="Phobius"/>
    </source>
</evidence>
<dbReference type="NCBIfam" id="TIGR00152">
    <property type="entry name" value="dephospho-CoA kinase"/>
    <property type="match status" value="1"/>
</dbReference>
<gene>
    <name evidence="10" type="ORF">Nepgr_010574</name>
</gene>
<evidence type="ECO:0000313" key="11">
    <source>
        <dbReference type="Proteomes" id="UP001279734"/>
    </source>
</evidence>
<dbReference type="InterPro" id="IPR027417">
    <property type="entry name" value="P-loop_NTPase"/>
</dbReference>
<dbReference type="GO" id="GO:0004140">
    <property type="term" value="F:dephospho-CoA kinase activity"/>
    <property type="evidence" value="ECO:0007669"/>
    <property type="project" value="UniProtKB-EC"/>
</dbReference>
<evidence type="ECO:0000256" key="2">
    <source>
        <dbReference type="ARBA" id="ARBA00022741"/>
    </source>
</evidence>
<organism evidence="10 11">
    <name type="scientific">Nepenthes gracilis</name>
    <name type="common">Slender pitcher plant</name>
    <dbReference type="NCBI Taxonomy" id="150966"/>
    <lineage>
        <taxon>Eukaryota</taxon>
        <taxon>Viridiplantae</taxon>
        <taxon>Streptophyta</taxon>
        <taxon>Embryophyta</taxon>
        <taxon>Tracheophyta</taxon>
        <taxon>Spermatophyta</taxon>
        <taxon>Magnoliopsida</taxon>
        <taxon>eudicotyledons</taxon>
        <taxon>Gunneridae</taxon>
        <taxon>Pentapetalae</taxon>
        <taxon>Caryophyllales</taxon>
        <taxon>Nepenthaceae</taxon>
        <taxon>Nepenthes</taxon>
    </lineage>
</organism>
<dbReference type="EC" id="2.7.1.24" evidence="6"/>
<protein>
    <recommendedName>
        <fullName evidence="7">Dephospho-CoA kinase</fullName>
        <ecNumber evidence="6">2.7.1.24</ecNumber>
    </recommendedName>
    <alternativeName>
        <fullName evidence="8">Dephosphocoenzyme A kinase</fullName>
    </alternativeName>
</protein>